<protein>
    <recommendedName>
        <fullName evidence="2">WW domain-containing protein</fullName>
    </recommendedName>
</protein>
<dbReference type="CDD" id="cd00201">
    <property type="entry name" value="WW"/>
    <property type="match status" value="2"/>
</dbReference>
<proteinExistence type="predicted"/>
<keyword evidence="4" id="KW-1185">Reference proteome</keyword>
<dbReference type="InterPro" id="IPR036020">
    <property type="entry name" value="WW_dom_sf"/>
</dbReference>
<feature type="compositionally biased region" description="Polar residues" evidence="1">
    <location>
        <begin position="268"/>
        <end position="280"/>
    </location>
</feature>
<evidence type="ECO:0000313" key="3">
    <source>
        <dbReference type="EMBL" id="CAD6262496.1"/>
    </source>
</evidence>
<feature type="compositionally biased region" description="Polar residues" evidence="1">
    <location>
        <begin position="305"/>
        <end position="321"/>
    </location>
</feature>
<dbReference type="SMART" id="SM00456">
    <property type="entry name" value="WW"/>
    <property type="match status" value="2"/>
</dbReference>
<dbReference type="AlphaFoldDB" id="A0A811R0J1"/>
<sequence length="356" mass="39997">MGTYNSKHIEEDSLIEPHENVMKKTTISPVKIRRTSVRLSRHCRQANCFPSPLAYRKKTIKWSKYNTKLLYECCLEEMKSLEKLSYKVIAQKLHGKGLTSDEKNVREKILSAKRLYTFWKEKVEAVPVANRDNKWWDKILKKRKSTPTYRNLKDRPPENLEFLEIICFGPQQEERMYYYNKKTRQSSWEKPVELMTPLERADASTEWKEFTTPEGRKCYFNKVTKQSKWTIPDELKVARELAEKASNQQPERESGIAASALVGSAASEPSTIPANQSSSAVGIIAPSSHDGSSNSVPPGAAPSHNVENTSSSIVDMQNCGPSTAVVPVATSTEVPLVATDAGASRNNNENPSLTTG</sequence>
<dbReference type="GO" id="GO:0005685">
    <property type="term" value="C:U1 snRNP"/>
    <property type="evidence" value="ECO:0007669"/>
    <property type="project" value="TreeGrafter"/>
</dbReference>
<evidence type="ECO:0000256" key="1">
    <source>
        <dbReference type="SAM" id="MobiDB-lite"/>
    </source>
</evidence>
<dbReference type="InterPro" id="IPR001202">
    <property type="entry name" value="WW_dom"/>
</dbReference>
<dbReference type="GO" id="GO:0045292">
    <property type="term" value="P:mRNA cis splicing, via spliceosome"/>
    <property type="evidence" value="ECO:0007669"/>
    <property type="project" value="InterPro"/>
</dbReference>
<dbReference type="Gene3D" id="2.20.70.10">
    <property type="match status" value="2"/>
</dbReference>
<reference evidence="3" key="1">
    <citation type="submission" date="2020-10" db="EMBL/GenBank/DDBJ databases">
        <authorList>
            <person name="Han B."/>
            <person name="Lu T."/>
            <person name="Zhao Q."/>
            <person name="Huang X."/>
            <person name="Zhao Y."/>
        </authorList>
    </citation>
    <scope>NUCLEOTIDE SEQUENCE</scope>
</reference>
<dbReference type="FunFam" id="2.20.70.10:FF:000228">
    <property type="entry name" value="Pre-mRNA-processing protein 40A"/>
    <property type="match status" value="1"/>
</dbReference>
<accession>A0A811R0J1</accession>
<comment type="caution">
    <text evidence="3">The sequence shown here is derived from an EMBL/GenBank/DDBJ whole genome shotgun (WGS) entry which is preliminary data.</text>
</comment>
<gene>
    <name evidence="3" type="ORF">NCGR_LOCUS45837</name>
</gene>
<dbReference type="PANTHER" id="PTHR11864">
    <property type="entry name" value="PRE-MRNA-PROCESSING PROTEIN PRP40"/>
    <property type="match status" value="1"/>
</dbReference>
<dbReference type="InterPro" id="IPR039726">
    <property type="entry name" value="Prp40-like"/>
</dbReference>
<feature type="compositionally biased region" description="Polar residues" evidence="1">
    <location>
        <begin position="344"/>
        <end position="356"/>
    </location>
</feature>
<dbReference type="GO" id="GO:0003723">
    <property type="term" value="F:RNA binding"/>
    <property type="evidence" value="ECO:0007669"/>
    <property type="project" value="TreeGrafter"/>
</dbReference>
<evidence type="ECO:0000259" key="2">
    <source>
        <dbReference type="PROSITE" id="PS50020"/>
    </source>
</evidence>
<feature type="domain" description="WW" evidence="2">
    <location>
        <begin position="175"/>
        <end position="193"/>
    </location>
</feature>
<dbReference type="PROSITE" id="PS50020">
    <property type="entry name" value="WW_DOMAIN_2"/>
    <property type="match status" value="2"/>
</dbReference>
<organism evidence="3 4">
    <name type="scientific">Miscanthus lutarioriparius</name>
    <dbReference type="NCBI Taxonomy" id="422564"/>
    <lineage>
        <taxon>Eukaryota</taxon>
        <taxon>Viridiplantae</taxon>
        <taxon>Streptophyta</taxon>
        <taxon>Embryophyta</taxon>
        <taxon>Tracheophyta</taxon>
        <taxon>Spermatophyta</taxon>
        <taxon>Magnoliopsida</taxon>
        <taxon>Liliopsida</taxon>
        <taxon>Poales</taxon>
        <taxon>Poaceae</taxon>
        <taxon>PACMAD clade</taxon>
        <taxon>Panicoideae</taxon>
        <taxon>Andropogonodae</taxon>
        <taxon>Andropogoneae</taxon>
        <taxon>Saccharinae</taxon>
        <taxon>Miscanthus</taxon>
    </lineage>
</organism>
<dbReference type="EMBL" id="CAJGYO010000012">
    <property type="protein sequence ID" value="CAD6262496.1"/>
    <property type="molecule type" value="Genomic_DNA"/>
</dbReference>
<feature type="domain" description="WW" evidence="2">
    <location>
        <begin position="201"/>
        <end position="234"/>
    </location>
</feature>
<dbReference type="SUPFAM" id="SSF51045">
    <property type="entry name" value="WW domain"/>
    <property type="match status" value="2"/>
</dbReference>
<name>A0A811R0J1_9POAL</name>
<dbReference type="OrthoDB" id="187617at2759"/>
<feature type="region of interest" description="Disordered" evidence="1">
    <location>
        <begin position="268"/>
        <end position="356"/>
    </location>
</feature>
<dbReference type="Proteomes" id="UP000604825">
    <property type="component" value="Unassembled WGS sequence"/>
</dbReference>
<evidence type="ECO:0000313" key="4">
    <source>
        <dbReference type="Proteomes" id="UP000604825"/>
    </source>
</evidence>
<dbReference type="GO" id="GO:0071004">
    <property type="term" value="C:U2-type prespliceosome"/>
    <property type="evidence" value="ECO:0007669"/>
    <property type="project" value="TreeGrafter"/>
</dbReference>
<dbReference type="PANTHER" id="PTHR11864:SF0">
    <property type="entry name" value="PRP40 PRE-MRNA PROCESSING FACTOR 40 HOMOLOG A (YEAST)"/>
    <property type="match status" value="1"/>
</dbReference>